<evidence type="ECO:0000313" key="2">
    <source>
        <dbReference type="Proteomes" id="UP001500298"/>
    </source>
</evidence>
<organism evidence="1 2">
    <name type="scientific">Algivirga pacifica</name>
    <dbReference type="NCBI Taxonomy" id="1162670"/>
    <lineage>
        <taxon>Bacteria</taxon>
        <taxon>Pseudomonadati</taxon>
        <taxon>Bacteroidota</taxon>
        <taxon>Cytophagia</taxon>
        <taxon>Cytophagales</taxon>
        <taxon>Flammeovirgaceae</taxon>
        <taxon>Algivirga</taxon>
    </lineage>
</organism>
<dbReference type="EMBL" id="BAABJX010000020">
    <property type="protein sequence ID" value="GAA4828701.1"/>
    <property type="molecule type" value="Genomic_DNA"/>
</dbReference>
<name>A0ABP9D511_9BACT</name>
<dbReference type="Proteomes" id="UP001500298">
    <property type="component" value="Unassembled WGS sequence"/>
</dbReference>
<gene>
    <name evidence="1" type="ORF">GCM10023331_12260</name>
</gene>
<accession>A0ABP9D511</accession>
<comment type="caution">
    <text evidence="1">The sequence shown here is derived from an EMBL/GenBank/DDBJ whole genome shotgun (WGS) entry which is preliminary data.</text>
</comment>
<protein>
    <submittedName>
        <fullName evidence="1">Uncharacterized protein</fullName>
    </submittedName>
</protein>
<proteinExistence type="predicted"/>
<sequence>MMISNKDRRFILGVFAILVSIYLTSFIKTHYYRSLPQRFVIGETLGRKNSKGCDVMIYEYHIDNKRYESRHNCNECYQPKAGVAIIVMIPEGYNDVSRIVPFEFSKQPNNRKTKSPIKGWGEQELKTLFPGIELFCKEVYYFQTYS</sequence>
<keyword evidence="2" id="KW-1185">Reference proteome</keyword>
<reference evidence="2" key="1">
    <citation type="journal article" date="2019" name="Int. J. Syst. Evol. Microbiol.">
        <title>The Global Catalogue of Microorganisms (GCM) 10K type strain sequencing project: providing services to taxonomists for standard genome sequencing and annotation.</title>
        <authorList>
            <consortium name="The Broad Institute Genomics Platform"/>
            <consortium name="The Broad Institute Genome Sequencing Center for Infectious Disease"/>
            <person name="Wu L."/>
            <person name="Ma J."/>
        </authorList>
    </citation>
    <scope>NUCLEOTIDE SEQUENCE [LARGE SCALE GENOMIC DNA]</scope>
    <source>
        <strain evidence="2">JCM 18326</strain>
    </source>
</reference>
<evidence type="ECO:0000313" key="1">
    <source>
        <dbReference type="EMBL" id="GAA4828701.1"/>
    </source>
</evidence>
<dbReference type="RefSeq" id="WP_345370110.1">
    <property type="nucleotide sequence ID" value="NZ_BAABJX010000020.1"/>
</dbReference>